<keyword evidence="2" id="KW-1185">Reference proteome</keyword>
<proteinExistence type="predicted"/>
<reference evidence="1 2" key="2">
    <citation type="submission" date="2021-10" db="EMBL/GenBank/DDBJ databases">
        <authorList>
            <person name="Piombo E."/>
        </authorList>
    </citation>
    <scope>NUCLEOTIDE SEQUENCE [LARGE SCALE GENOMIC DNA]</scope>
</reference>
<comment type="caution">
    <text evidence="1">The sequence shown here is derived from an EMBL/GenBank/DDBJ whole genome shotgun (WGS) entry which is preliminary data.</text>
</comment>
<gene>
    <name evidence="1" type="ORF">CBYS24578_00000970</name>
</gene>
<reference evidence="2" key="1">
    <citation type="submission" date="2019-06" db="EMBL/GenBank/DDBJ databases">
        <authorList>
            <person name="Broberg M."/>
        </authorList>
    </citation>
    <scope>NUCLEOTIDE SEQUENCE [LARGE SCALE GENOMIC DNA]</scope>
</reference>
<name>A0A9N9U232_9HYPO</name>
<dbReference type="AlphaFoldDB" id="A0A9N9U232"/>
<accession>A0A9N9U232</accession>
<protein>
    <submittedName>
        <fullName evidence="1">Uncharacterized protein</fullName>
    </submittedName>
</protein>
<dbReference type="Proteomes" id="UP000754883">
    <property type="component" value="Unassembled WGS sequence"/>
</dbReference>
<evidence type="ECO:0000313" key="1">
    <source>
        <dbReference type="EMBL" id="CAG9972300.1"/>
    </source>
</evidence>
<sequence>MAMVIQPRALVPAAASSVNEETGQGDLAAWVDGGRARVANTGLKDKNRLADDVAHRELGLPQMDILGGTRGWLNRASYGSLIGREALLPKDR</sequence>
<dbReference type="EMBL" id="CABFNO020001240">
    <property type="protein sequence ID" value="CAG9972300.1"/>
    <property type="molecule type" value="Genomic_DNA"/>
</dbReference>
<organism evidence="1 2">
    <name type="scientific">Clonostachys byssicola</name>
    <dbReference type="NCBI Taxonomy" id="160290"/>
    <lineage>
        <taxon>Eukaryota</taxon>
        <taxon>Fungi</taxon>
        <taxon>Dikarya</taxon>
        <taxon>Ascomycota</taxon>
        <taxon>Pezizomycotina</taxon>
        <taxon>Sordariomycetes</taxon>
        <taxon>Hypocreomycetidae</taxon>
        <taxon>Hypocreales</taxon>
        <taxon>Bionectriaceae</taxon>
        <taxon>Clonostachys</taxon>
    </lineage>
</organism>
<evidence type="ECO:0000313" key="2">
    <source>
        <dbReference type="Proteomes" id="UP000754883"/>
    </source>
</evidence>